<dbReference type="InterPro" id="IPR041619">
    <property type="entry name" value="NAPRTase_C"/>
</dbReference>
<dbReference type="Pfam" id="PF17956">
    <property type="entry name" value="NAPRTase_C"/>
    <property type="match status" value="1"/>
</dbReference>
<dbReference type="CDD" id="cd01570">
    <property type="entry name" value="NAPRTase_A"/>
    <property type="match status" value="1"/>
</dbReference>
<dbReference type="GO" id="GO:0005829">
    <property type="term" value="C:cytosol"/>
    <property type="evidence" value="ECO:0007669"/>
    <property type="project" value="TreeGrafter"/>
</dbReference>
<evidence type="ECO:0000256" key="6">
    <source>
        <dbReference type="ARBA" id="ARBA00022642"/>
    </source>
</evidence>
<protein>
    <recommendedName>
        <fullName evidence="3 10">Nicotinate phosphoribosyltransferase</fullName>
        <ecNumber evidence="3 10">6.3.4.21</ecNumber>
    </recommendedName>
</protein>
<dbReference type="Pfam" id="PF17767">
    <property type="entry name" value="NAPRTase_N"/>
    <property type="match status" value="1"/>
</dbReference>
<dbReference type="GO" id="GO:0016757">
    <property type="term" value="F:glycosyltransferase activity"/>
    <property type="evidence" value="ECO:0007669"/>
    <property type="project" value="UniProtKB-KW"/>
</dbReference>
<feature type="domain" description="Nicotinate phosphoribosyltransferase C-terminal" evidence="13">
    <location>
        <begin position="416"/>
        <end position="528"/>
    </location>
</feature>
<dbReference type="Gene3D" id="3.20.20.70">
    <property type="entry name" value="Aldolase class I"/>
    <property type="match status" value="1"/>
</dbReference>
<dbReference type="InterPro" id="IPR036068">
    <property type="entry name" value="Nicotinate_pribotase-like_C"/>
</dbReference>
<feature type="domain" description="Nicotinate phosphoribosyltransferase N-terminal" evidence="12">
    <location>
        <begin position="24"/>
        <end position="150"/>
    </location>
</feature>
<evidence type="ECO:0000313" key="15">
    <source>
        <dbReference type="Proteomes" id="UP000039865"/>
    </source>
</evidence>
<accession>A0A077ZP05</accession>
<evidence type="ECO:0000256" key="2">
    <source>
        <dbReference type="ARBA" id="ARBA00010897"/>
    </source>
</evidence>
<evidence type="ECO:0000256" key="3">
    <source>
        <dbReference type="ARBA" id="ARBA00013236"/>
    </source>
</evidence>
<dbReference type="EMBL" id="CCKQ01000615">
    <property type="protein sequence ID" value="CDW71697.1"/>
    <property type="molecule type" value="Genomic_DNA"/>
</dbReference>
<dbReference type="PANTHER" id="PTHR11098:SF1">
    <property type="entry name" value="NICOTINATE PHOSPHORIBOSYLTRANSFERASE"/>
    <property type="match status" value="1"/>
</dbReference>
<dbReference type="SUPFAM" id="SSF54675">
    <property type="entry name" value="Nicotinate/Quinolinate PRTase N-terminal domain-like"/>
    <property type="match status" value="1"/>
</dbReference>
<evidence type="ECO:0000256" key="8">
    <source>
        <dbReference type="ARBA" id="ARBA00023426"/>
    </source>
</evidence>
<dbReference type="InterPro" id="IPR007229">
    <property type="entry name" value="Nic_PRibTrfase-Fam"/>
</dbReference>
<dbReference type="OrthoDB" id="193380at2759"/>
<dbReference type="OMA" id="INMMYAH"/>
<evidence type="ECO:0000256" key="7">
    <source>
        <dbReference type="ARBA" id="ARBA00022679"/>
    </source>
</evidence>
<keyword evidence="4" id="KW-0597">Phosphoprotein</keyword>
<dbReference type="SUPFAM" id="SSF51690">
    <property type="entry name" value="Nicotinate/Quinolinate PRTase C-terminal domain-like"/>
    <property type="match status" value="1"/>
</dbReference>
<dbReference type="Gene3D" id="3.20.140.10">
    <property type="entry name" value="nicotinate phosphoribosyltransferase"/>
    <property type="match status" value="2"/>
</dbReference>
<evidence type="ECO:0000259" key="12">
    <source>
        <dbReference type="Pfam" id="PF17767"/>
    </source>
</evidence>
<dbReference type="UniPathway" id="UPA00253">
    <property type="reaction ID" value="UER00457"/>
</dbReference>
<dbReference type="InterPro" id="IPR040727">
    <property type="entry name" value="NAPRTase_N"/>
</dbReference>
<comment type="function">
    <text evidence="8">Catalyzes the first step in the biosynthesis of NAD from nicotinic acid, the ATP-dependent synthesis of beta-nicotinate D-ribonucleotide from nicotinate and 5-phospho-D-ribose 1-phosphate. Helps prevent cellular oxidative stress via its role in NAD biosynthesis.</text>
</comment>
<evidence type="ECO:0000256" key="9">
    <source>
        <dbReference type="ARBA" id="ARBA00048668"/>
    </source>
</evidence>
<keyword evidence="6 10" id="KW-0662">Pyridine nucleotide biosynthesis</keyword>
<dbReference type="NCBIfam" id="TIGR01513">
    <property type="entry name" value="NAPRTase_put"/>
    <property type="match status" value="1"/>
</dbReference>
<comment type="similarity">
    <text evidence="2 10">Belongs to the NAPRTase family.</text>
</comment>
<feature type="domain" description="Nicotinate/nicotinamide phosphoribosyltransferase" evidence="11">
    <location>
        <begin position="312"/>
        <end position="413"/>
    </location>
</feature>
<dbReference type="GO" id="GO:0004516">
    <property type="term" value="F:nicotinate phosphoribosyltransferase activity"/>
    <property type="evidence" value="ECO:0007669"/>
    <property type="project" value="UniProtKB-UniRule"/>
</dbReference>
<name>A0A077ZP05_STYLE</name>
<dbReference type="InterPro" id="IPR041525">
    <property type="entry name" value="N/Namide_PRibTrfase"/>
</dbReference>
<dbReference type="AlphaFoldDB" id="A0A077ZP05"/>
<keyword evidence="15" id="KW-1185">Reference proteome</keyword>
<dbReference type="PIRSF" id="PIRSF000484">
    <property type="entry name" value="NAPRT"/>
    <property type="match status" value="1"/>
</dbReference>
<evidence type="ECO:0000259" key="11">
    <source>
        <dbReference type="Pfam" id="PF04095"/>
    </source>
</evidence>
<sequence length="539" mass="61385">MEQSQISKNLNTSQPTNFDWANPLLTDHYQVTMSYAYWNNNRHNDVAVFEAFFRKNPFKGKFTIFAGLDEVTHFIENFKFTDPQIEYLKTVMPQAKPQYFEWLKNLDTSQVIVSGVRDGRLVFPREPLLRLEGPLTILQLLETPVLNLINFASLVCTNASRMKFLVGEGRSCIEFGLRRAQGPNGAMTATKYSYLGGFDGTSNDYAGYLYGIPVVGTHAHSFVMSFESPDEINDHKFLDGVDVLEKAMKFRTELGWEQTELSELYAFVSYACSFPRNFIALVDSYSTLNCGVKNFLSVYLVLYELGYKEGSYGIRLDSGDLIQLSVDSRRMFNETGKRYGYDFSHLKIFASNDINEDRIKECNSKGHEINAFGIGTNLVTCQAQPALGMVYKLVEINGIPKIKLSDEVEKTSLPGKKKILRVYLNEGDIQPSFDILALEDDTLKDNQEIKVWIPFTKQEKTVTPFRIEELTNVLIENGKSILDAVKIQDKRTRCMAEFQAFGGKDRLLDDTNKSDEYQVYLTDSLNTMLNETLNKVKPQ</sequence>
<dbReference type="Proteomes" id="UP000039865">
    <property type="component" value="Unassembled WGS sequence"/>
</dbReference>
<dbReference type="Pfam" id="PF04095">
    <property type="entry name" value="NAPRTase"/>
    <property type="match status" value="1"/>
</dbReference>
<evidence type="ECO:0000256" key="1">
    <source>
        <dbReference type="ARBA" id="ARBA00004952"/>
    </source>
</evidence>
<dbReference type="InterPro" id="IPR006405">
    <property type="entry name" value="Nic_PRibTrfase_pncB"/>
</dbReference>
<reference evidence="14 15" key="1">
    <citation type="submission" date="2014-06" db="EMBL/GenBank/DDBJ databases">
        <authorList>
            <person name="Swart Estienne"/>
        </authorList>
    </citation>
    <scope>NUCLEOTIDE SEQUENCE [LARGE SCALE GENOMIC DNA]</scope>
    <source>
        <strain evidence="14 15">130c</strain>
    </source>
</reference>
<keyword evidence="5 10" id="KW-0436">Ligase</keyword>
<evidence type="ECO:0000259" key="13">
    <source>
        <dbReference type="Pfam" id="PF17956"/>
    </source>
</evidence>
<organism evidence="14 15">
    <name type="scientific">Stylonychia lemnae</name>
    <name type="common">Ciliate</name>
    <dbReference type="NCBI Taxonomy" id="5949"/>
    <lineage>
        <taxon>Eukaryota</taxon>
        <taxon>Sar</taxon>
        <taxon>Alveolata</taxon>
        <taxon>Ciliophora</taxon>
        <taxon>Intramacronucleata</taxon>
        <taxon>Spirotrichea</taxon>
        <taxon>Stichotrichia</taxon>
        <taxon>Sporadotrichida</taxon>
        <taxon>Oxytrichidae</taxon>
        <taxon>Stylonychinae</taxon>
        <taxon>Stylonychia</taxon>
    </lineage>
</organism>
<dbReference type="EC" id="6.3.4.21" evidence="3 10"/>
<dbReference type="PANTHER" id="PTHR11098">
    <property type="entry name" value="NICOTINATE PHOSPHORIBOSYLTRANSFERASE"/>
    <property type="match status" value="1"/>
</dbReference>
<dbReference type="InParanoid" id="A0A077ZP05"/>
<evidence type="ECO:0000313" key="14">
    <source>
        <dbReference type="EMBL" id="CDW71697.1"/>
    </source>
</evidence>
<dbReference type="FunCoup" id="A0A077ZP05">
    <property type="interactions" value="45"/>
</dbReference>
<comment type="PTM">
    <text evidence="10">Transiently phosphorylated on a His residue during the reaction cycle. Phosphorylation strongly increases the affinity for substrates and increases the rate of nicotinate D-ribonucleotide production. Dephosphorylation regenerates the low-affinity form of the enzyme, leading to product release.</text>
</comment>
<gene>
    <name evidence="14" type="primary">Contig18387.g19528</name>
    <name evidence="14" type="ORF">STYLEM_645</name>
</gene>
<proteinExistence type="inferred from homology"/>
<dbReference type="GO" id="GO:0034355">
    <property type="term" value="P:NAD+ biosynthetic process via the salvage pathway"/>
    <property type="evidence" value="ECO:0007669"/>
    <property type="project" value="TreeGrafter"/>
</dbReference>
<keyword evidence="7 10" id="KW-0808">Transferase</keyword>
<evidence type="ECO:0000256" key="10">
    <source>
        <dbReference type="RuleBase" id="RU365100"/>
    </source>
</evidence>
<dbReference type="InterPro" id="IPR013785">
    <property type="entry name" value="Aldolase_TIM"/>
</dbReference>
<comment type="catalytic activity">
    <reaction evidence="9 10">
        <text>5-phospho-alpha-D-ribose 1-diphosphate + nicotinate + ATP + H2O = nicotinate beta-D-ribonucleotide + ADP + phosphate + diphosphate</text>
        <dbReference type="Rhea" id="RHEA:36163"/>
        <dbReference type="ChEBI" id="CHEBI:15377"/>
        <dbReference type="ChEBI" id="CHEBI:30616"/>
        <dbReference type="ChEBI" id="CHEBI:32544"/>
        <dbReference type="ChEBI" id="CHEBI:33019"/>
        <dbReference type="ChEBI" id="CHEBI:43474"/>
        <dbReference type="ChEBI" id="CHEBI:57502"/>
        <dbReference type="ChEBI" id="CHEBI:58017"/>
        <dbReference type="ChEBI" id="CHEBI:456216"/>
        <dbReference type="EC" id="6.3.4.21"/>
    </reaction>
</comment>
<evidence type="ECO:0000256" key="4">
    <source>
        <dbReference type="ARBA" id="ARBA00022553"/>
    </source>
</evidence>
<comment type="pathway">
    <text evidence="1 10">Cofactor biosynthesis; NAD(+) biosynthesis; nicotinate D-ribonucleotide from nicotinate: step 1/1.</text>
</comment>
<keyword evidence="14" id="KW-0328">Glycosyltransferase</keyword>
<evidence type="ECO:0000256" key="5">
    <source>
        <dbReference type="ARBA" id="ARBA00022598"/>
    </source>
</evidence>